<comment type="similarity">
    <text evidence="2">Belongs to the methyltransferase superfamily. HEN1 family.</text>
</comment>
<evidence type="ECO:0000256" key="8">
    <source>
        <dbReference type="ARBA" id="ARBA00022842"/>
    </source>
</evidence>
<evidence type="ECO:0000256" key="2">
    <source>
        <dbReference type="ARBA" id="ARBA00009026"/>
    </source>
</evidence>
<keyword evidence="10" id="KW-0943">RNA-mediated gene silencing</keyword>
<keyword evidence="4" id="KW-0489">Methyltransferase</keyword>
<dbReference type="InterPro" id="IPR029063">
    <property type="entry name" value="SAM-dependent_MTases_sf"/>
</dbReference>
<dbReference type="SUPFAM" id="SSF53335">
    <property type="entry name" value="S-adenosyl-L-methionine-dependent methyltransferases"/>
    <property type="match status" value="1"/>
</dbReference>
<sequence>MDVDLEERNVVKFDPPVSTQRYKATYDILAKAPDVTSVVDFGCASGHFLKFLKRLEQVTDIALVDTSYGCLDEAWRLARPLVWECLNRRARNLSIKLYCGSVAHKDTRLRHFDAVTCIELIEHLQQEDLLLLPETIFDHVSPKIAVITTPNKDFNVVFPNMQGMRHWDHKFEWTREEFQQWCSKIVQRYPDYTVDYSGVGDAPSSEFEGVGHCSQIAIFVRRNSATTNNNNRDPAVADNLIYDLVTECIHPGRD</sequence>
<name>A0A2R5LI35_9ACAR</name>
<comment type="catalytic activity">
    <reaction evidence="12">
        <text>small RNA 3'-end nucleotide + S-adenosyl-L-methionine = small RNA 3'-end 2'-O-methylnucleotide + S-adenosyl-L-homocysteine + H(+)</text>
        <dbReference type="Rhea" id="RHEA:37887"/>
        <dbReference type="Rhea" id="RHEA-COMP:10415"/>
        <dbReference type="Rhea" id="RHEA-COMP:10416"/>
        <dbReference type="ChEBI" id="CHEBI:15378"/>
        <dbReference type="ChEBI" id="CHEBI:57856"/>
        <dbReference type="ChEBI" id="CHEBI:59789"/>
        <dbReference type="ChEBI" id="CHEBI:74896"/>
        <dbReference type="ChEBI" id="CHEBI:74898"/>
        <dbReference type="EC" id="2.1.1.386"/>
    </reaction>
</comment>
<dbReference type="PANTHER" id="PTHR21404:SF3">
    <property type="entry name" value="SMALL RNA 2'-O-METHYLTRANSFERASE"/>
    <property type="match status" value="1"/>
</dbReference>
<dbReference type="EC" id="2.1.1.386" evidence="11"/>
<accession>A0A2R5LI35</accession>
<dbReference type="GO" id="GO:0001510">
    <property type="term" value="P:RNA methylation"/>
    <property type="evidence" value="ECO:0007669"/>
    <property type="project" value="InterPro"/>
</dbReference>
<dbReference type="GO" id="GO:0034587">
    <property type="term" value="P:piRNA processing"/>
    <property type="evidence" value="ECO:0007669"/>
    <property type="project" value="TreeGrafter"/>
</dbReference>
<dbReference type="Pfam" id="PF13489">
    <property type="entry name" value="Methyltransf_23"/>
    <property type="match status" value="1"/>
</dbReference>
<dbReference type="EMBL" id="GGLE01005056">
    <property type="protein sequence ID" value="MBY09182.1"/>
    <property type="molecule type" value="Transcribed_RNA"/>
</dbReference>
<keyword evidence="9" id="KW-0694">RNA-binding</keyword>
<evidence type="ECO:0000313" key="13">
    <source>
        <dbReference type="EMBL" id="MBY09182.1"/>
    </source>
</evidence>
<organism evidence="13">
    <name type="scientific">Ornithodoros turicata</name>
    <dbReference type="NCBI Taxonomy" id="34597"/>
    <lineage>
        <taxon>Eukaryota</taxon>
        <taxon>Metazoa</taxon>
        <taxon>Ecdysozoa</taxon>
        <taxon>Arthropoda</taxon>
        <taxon>Chelicerata</taxon>
        <taxon>Arachnida</taxon>
        <taxon>Acari</taxon>
        <taxon>Parasitiformes</taxon>
        <taxon>Ixodida</taxon>
        <taxon>Ixodoidea</taxon>
        <taxon>Argasidae</taxon>
        <taxon>Ornithodorinae</taxon>
        <taxon>Ornithodoros</taxon>
    </lineage>
</organism>
<comment type="cofactor">
    <cofactor evidence="1">
        <name>Mg(2+)</name>
        <dbReference type="ChEBI" id="CHEBI:18420"/>
    </cofactor>
</comment>
<evidence type="ECO:0000256" key="10">
    <source>
        <dbReference type="ARBA" id="ARBA00023158"/>
    </source>
</evidence>
<dbReference type="GO" id="GO:0090486">
    <property type="term" value="F:small RNA 2'-O-methyltransferase activity"/>
    <property type="evidence" value="ECO:0007669"/>
    <property type="project" value="UniProtKB-EC"/>
</dbReference>
<dbReference type="Gene3D" id="3.40.50.150">
    <property type="entry name" value="Vaccinia Virus protein VP39"/>
    <property type="match status" value="1"/>
</dbReference>
<keyword evidence="5" id="KW-0808">Transferase</keyword>
<evidence type="ECO:0000256" key="4">
    <source>
        <dbReference type="ARBA" id="ARBA00022603"/>
    </source>
</evidence>
<evidence type="ECO:0000256" key="6">
    <source>
        <dbReference type="ARBA" id="ARBA00022691"/>
    </source>
</evidence>
<evidence type="ECO:0000256" key="5">
    <source>
        <dbReference type="ARBA" id="ARBA00022679"/>
    </source>
</evidence>
<protein>
    <recommendedName>
        <fullName evidence="3">Small RNA 2'-O-methyltransferase</fullName>
        <ecNumber evidence="11">2.1.1.386</ecNumber>
    </recommendedName>
</protein>
<keyword evidence="6" id="KW-0949">S-adenosyl-L-methionine</keyword>
<dbReference type="GO" id="GO:0046872">
    <property type="term" value="F:metal ion binding"/>
    <property type="evidence" value="ECO:0007669"/>
    <property type="project" value="UniProtKB-KW"/>
</dbReference>
<evidence type="ECO:0000256" key="7">
    <source>
        <dbReference type="ARBA" id="ARBA00022723"/>
    </source>
</evidence>
<dbReference type="GO" id="GO:0003723">
    <property type="term" value="F:RNA binding"/>
    <property type="evidence" value="ECO:0007669"/>
    <property type="project" value="UniProtKB-KW"/>
</dbReference>
<dbReference type="GO" id="GO:0030422">
    <property type="term" value="P:siRNA processing"/>
    <property type="evidence" value="ECO:0007669"/>
    <property type="project" value="TreeGrafter"/>
</dbReference>
<evidence type="ECO:0000256" key="9">
    <source>
        <dbReference type="ARBA" id="ARBA00022884"/>
    </source>
</evidence>
<dbReference type="PANTHER" id="PTHR21404">
    <property type="entry name" value="HEN1"/>
    <property type="match status" value="1"/>
</dbReference>
<dbReference type="AlphaFoldDB" id="A0A2R5LI35"/>
<dbReference type="InterPro" id="IPR026610">
    <property type="entry name" value="Hen1"/>
</dbReference>
<evidence type="ECO:0000256" key="3">
    <source>
        <dbReference type="ARBA" id="ARBA00021330"/>
    </source>
</evidence>
<evidence type="ECO:0000256" key="1">
    <source>
        <dbReference type="ARBA" id="ARBA00001946"/>
    </source>
</evidence>
<dbReference type="GO" id="GO:0005737">
    <property type="term" value="C:cytoplasm"/>
    <property type="evidence" value="ECO:0007669"/>
    <property type="project" value="TreeGrafter"/>
</dbReference>
<evidence type="ECO:0000256" key="12">
    <source>
        <dbReference type="ARBA" id="ARBA00048418"/>
    </source>
</evidence>
<reference evidence="13" key="1">
    <citation type="submission" date="2018-03" db="EMBL/GenBank/DDBJ databases">
        <title>The relapsing fever spirochete Borrelia turicatae persists in the highly oxidative environment of its soft-bodied tick vector.</title>
        <authorList>
            <person name="Bourret T.J."/>
            <person name="Boyle W.K."/>
            <person name="Valenzuela J.G."/>
            <person name="Oliveira F."/>
            <person name="Lopez J.E."/>
        </authorList>
    </citation>
    <scope>NUCLEOTIDE SEQUENCE</scope>
    <source>
        <strain evidence="13">Kansas strain/isolate</strain>
        <tissue evidence="13">Salivary glands</tissue>
    </source>
</reference>
<proteinExistence type="inferred from homology"/>
<evidence type="ECO:0000256" key="11">
    <source>
        <dbReference type="ARBA" id="ARBA00035025"/>
    </source>
</evidence>
<keyword evidence="7" id="KW-0479">Metal-binding</keyword>
<dbReference type="GO" id="GO:0005634">
    <property type="term" value="C:nucleus"/>
    <property type="evidence" value="ECO:0007669"/>
    <property type="project" value="TreeGrafter"/>
</dbReference>
<keyword evidence="8" id="KW-0460">Magnesium</keyword>